<proteinExistence type="predicted"/>
<dbReference type="OrthoDB" id="9768851at2"/>
<dbReference type="STRING" id="633440.SAMN05421869_101591"/>
<dbReference type="GO" id="GO:0016491">
    <property type="term" value="F:oxidoreductase activity"/>
    <property type="evidence" value="ECO:0007669"/>
    <property type="project" value="InterPro"/>
</dbReference>
<feature type="domain" description="NADP-dependent oxidoreductase" evidence="1">
    <location>
        <begin position="22"/>
        <end position="301"/>
    </location>
</feature>
<evidence type="ECO:0000259" key="1">
    <source>
        <dbReference type="Pfam" id="PF00248"/>
    </source>
</evidence>
<dbReference type="Proteomes" id="UP000199202">
    <property type="component" value="Unassembled WGS sequence"/>
</dbReference>
<dbReference type="CDD" id="cd19090">
    <property type="entry name" value="AKR_AKR15A-like"/>
    <property type="match status" value="1"/>
</dbReference>
<protein>
    <submittedName>
        <fullName evidence="2">D-threo-aldose 1-dehydrogenase</fullName>
    </submittedName>
</protein>
<keyword evidence="3" id="KW-1185">Reference proteome</keyword>
<dbReference type="Gene3D" id="3.20.20.100">
    <property type="entry name" value="NADP-dependent oxidoreductase domain"/>
    <property type="match status" value="1"/>
</dbReference>
<dbReference type="InterPro" id="IPR036812">
    <property type="entry name" value="NAD(P)_OxRdtase_dom_sf"/>
</dbReference>
<dbReference type="Pfam" id="PF00248">
    <property type="entry name" value="Aldo_ket_red"/>
    <property type="match status" value="1"/>
</dbReference>
<dbReference type="EMBL" id="FNDJ01000001">
    <property type="protein sequence ID" value="SDH14741.1"/>
    <property type="molecule type" value="Genomic_DNA"/>
</dbReference>
<dbReference type="GO" id="GO:0005829">
    <property type="term" value="C:cytosol"/>
    <property type="evidence" value="ECO:0007669"/>
    <property type="project" value="TreeGrafter"/>
</dbReference>
<dbReference type="InterPro" id="IPR023210">
    <property type="entry name" value="NADP_OxRdtase_dom"/>
</dbReference>
<dbReference type="RefSeq" id="WP_090928819.1">
    <property type="nucleotide sequence ID" value="NZ_FNDJ01000001.1"/>
</dbReference>
<organism evidence="2 3">
    <name type="scientific">Nonomuraea jiangxiensis</name>
    <dbReference type="NCBI Taxonomy" id="633440"/>
    <lineage>
        <taxon>Bacteria</taxon>
        <taxon>Bacillati</taxon>
        <taxon>Actinomycetota</taxon>
        <taxon>Actinomycetes</taxon>
        <taxon>Streptosporangiales</taxon>
        <taxon>Streptosporangiaceae</taxon>
        <taxon>Nonomuraea</taxon>
    </lineage>
</organism>
<dbReference type="PANTHER" id="PTHR42686:SF1">
    <property type="entry name" value="GH17980P-RELATED"/>
    <property type="match status" value="1"/>
</dbReference>
<name>A0A1G8A1J8_9ACTN</name>
<evidence type="ECO:0000313" key="3">
    <source>
        <dbReference type="Proteomes" id="UP000199202"/>
    </source>
</evidence>
<sequence>MTDSAPSTSLRTLGGTALRVSPISLGTSSLGNPAAGSGADPVELAAMLLTGPFTVIDTSNNYAQGRSETALGQAIAAHGLPADREIVTKVDADPDTGRFDRDRVWRSFEESTGRLGLDRLPLLHLHDPYTITVEEAFGPGGAVRGLTELRDQGLVDAIGIAAGEVTMMTRYVAAGVFDVLLTHNRYTLVDRRAEALIEQATELGMGVFNAAPFGGGLLAGRGDRYAYRTSPPELLAWVDRVRRLCEEWGLTLPAVALWFSLRNPLVHSTIVGVNRPERLGQLQILYATTVQEEFWAALDALGTPVSTLDD</sequence>
<reference evidence="2 3" key="1">
    <citation type="submission" date="2016-10" db="EMBL/GenBank/DDBJ databases">
        <authorList>
            <person name="de Groot N.N."/>
        </authorList>
    </citation>
    <scope>NUCLEOTIDE SEQUENCE [LARGE SCALE GENOMIC DNA]</scope>
    <source>
        <strain evidence="2 3">CGMCC 4.6533</strain>
    </source>
</reference>
<dbReference type="PANTHER" id="PTHR42686">
    <property type="entry name" value="GH17980P-RELATED"/>
    <property type="match status" value="1"/>
</dbReference>
<dbReference type="AlphaFoldDB" id="A0A1G8A1J8"/>
<dbReference type="InterPro" id="IPR020471">
    <property type="entry name" value="AKR"/>
</dbReference>
<dbReference type="SUPFAM" id="SSF51430">
    <property type="entry name" value="NAD(P)-linked oxidoreductase"/>
    <property type="match status" value="1"/>
</dbReference>
<gene>
    <name evidence="2" type="ORF">SAMN05421869_101591</name>
</gene>
<accession>A0A1G8A1J8</accession>
<evidence type="ECO:0000313" key="2">
    <source>
        <dbReference type="EMBL" id="SDH14741.1"/>
    </source>
</evidence>